<dbReference type="AlphaFoldDB" id="A0A1E3W4D7"/>
<keyword evidence="1" id="KW-1133">Transmembrane helix</keyword>
<gene>
    <name evidence="2" type="ORF">AUC69_07875</name>
</gene>
<evidence type="ECO:0000256" key="1">
    <source>
        <dbReference type="SAM" id="Phobius"/>
    </source>
</evidence>
<sequence>MAMVQSNATQANEPVVDRALIERERNRFASRALSLLVLLNGAGAFILLAVVVQASAATVDGKIAAAMLFFSVGSIFALLSAFLAYINRTIKLEQPGRREKLRAALRGLAIASVIGSGAAFLTAMNMVAMAQVEKPNSNSKDRREDNGLS</sequence>
<dbReference type="EMBL" id="LPWF01000015">
    <property type="protein sequence ID" value="ODS00007.1"/>
    <property type="molecule type" value="Genomic_DNA"/>
</dbReference>
<evidence type="ECO:0000313" key="2">
    <source>
        <dbReference type="EMBL" id="ODS00007.1"/>
    </source>
</evidence>
<organism evidence="2 3">
    <name type="scientific">Methyloceanibacter superfactus</name>
    <dbReference type="NCBI Taxonomy" id="1774969"/>
    <lineage>
        <taxon>Bacteria</taxon>
        <taxon>Pseudomonadati</taxon>
        <taxon>Pseudomonadota</taxon>
        <taxon>Alphaproteobacteria</taxon>
        <taxon>Hyphomicrobiales</taxon>
        <taxon>Hyphomicrobiaceae</taxon>
        <taxon>Methyloceanibacter</taxon>
    </lineage>
</organism>
<feature type="transmembrane region" description="Helical" evidence="1">
    <location>
        <begin position="63"/>
        <end position="86"/>
    </location>
</feature>
<keyword evidence="3" id="KW-1185">Reference proteome</keyword>
<feature type="transmembrane region" description="Helical" evidence="1">
    <location>
        <begin position="107"/>
        <end position="130"/>
    </location>
</feature>
<accession>A0A1E3W4D7</accession>
<comment type="caution">
    <text evidence="2">The sequence shown here is derived from an EMBL/GenBank/DDBJ whole genome shotgun (WGS) entry which is preliminary data.</text>
</comment>
<name>A0A1E3W4D7_9HYPH</name>
<dbReference type="Proteomes" id="UP000094472">
    <property type="component" value="Unassembled WGS sequence"/>
</dbReference>
<reference evidence="2 3" key="1">
    <citation type="journal article" date="2016" name="Environ. Microbiol.">
        <title>New Methyloceanibacter diversity from North Sea sediments includes methanotroph containing solely the soluble methane monooxygenase.</title>
        <authorList>
            <person name="Vekeman B."/>
            <person name="Kerckhof F.M."/>
            <person name="Cremers G."/>
            <person name="de Vos P."/>
            <person name="Vandamme P."/>
            <person name="Boon N."/>
            <person name="Op den Camp H.J."/>
            <person name="Heylen K."/>
        </authorList>
    </citation>
    <scope>NUCLEOTIDE SEQUENCE [LARGE SCALE GENOMIC DNA]</scope>
    <source>
        <strain evidence="2 3">R-67175</strain>
    </source>
</reference>
<evidence type="ECO:0000313" key="3">
    <source>
        <dbReference type="Proteomes" id="UP000094472"/>
    </source>
</evidence>
<keyword evidence="1" id="KW-0472">Membrane</keyword>
<proteinExistence type="predicted"/>
<protein>
    <submittedName>
        <fullName evidence="2">Uncharacterized protein</fullName>
    </submittedName>
</protein>
<keyword evidence="1" id="KW-0812">Transmembrane</keyword>
<feature type="transmembrane region" description="Helical" evidence="1">
    <location>
        <begin position="33"/>
        <end position="57"/>
    </location>
</feature>